<gene>
    <name evidence="1" type="ORF">NBRC116585_16560</name>
</gene>
<accession>A0ABP9ZZH6</accession>
<keyword evidence="2" id="KW-1185">Reference proteome</keyword>
<protein>
    <submittedName>
        <fullName evidence="1">Uncharacterized protein</fullName>
    </submittedName>
</protein>
<name>A0ABP9ZZH6_9GAMM</name>
<sequence>MLRRNPNAKFRVSRARLRRSVASSTAIETGEPTEVIEARLNSGKRRFKHLTLCLKPESNEP</sequence>
<dbReference type="RefSeq" id="WP_353294530.1">
    <property type="nucleotide sequence ID" value="NZ_BAABWH010000004.1"/>
</dbReference>
<dbReference type="EMBL" id="BAABWH010000004">
    <property type="protein sequence ID" value="GAA6145538.1"/>
    <property type="molecule type" value="Genomic_DNA"/>
</dbReference>
<evidence type="ECO:0000313" key="1">
    <source>
        <dbReference type="EMBL" id="GAA6145538.1"/>
    </source>
</evidence>
<proteinExistence type="predicted"/>
<comment type="caution">
    <text evidence="1">The sequence shown here is derived from an EMBL/GenBank/DDBJ whole genome shotgun (WGS) entry which is preliminary data.</text>
</comment>
<organism evidence="1 2">
    <name type="scientific">Thalassolituus maritimus</name>
    <dbReference type="NCBI Taxonomy" id="484498"/>
    <lineage>
        <taxon>Bacteria</taxon>
        <taxon>Pseudomonadati</taxon>
        <taxon>Pseudomonadota</taxon>
        <taxon>Gammaproteobacteria</taxon>
        <taxon>Oceanospirillales</taxon>
        <taxon>Oceanospirillaceae</taxon>
        <taxon>Thalassolituus</taxon>
    </lineage>
</organism>
<reference evidence="1 2" key="1">
    <citation type="submission" date="2024-04" db="EMBL/GenBank/DDBJ databases">
        <title>Draft genome sequence of Thalassolituus maritimus NBRC 116585.</title>
        <authorList>
            <person name="Miyakawa T."/>
            <person name="Kusuya Y."/>
            <person name="Miura T."/>
        </authorList>
    </citation>
    <scope>NUCLEOTIDE SEQUENCE [LARGE SCALE GENOMIC DNA]</scope>
    <source>
        <strain evidence="1 2">5NW40-0001</strain>
    </source>
</reference>
<dbReference type="Proteomes" id="UP001481413">
    <property type="component" value="Unassembled WGS sequence"/>
</dbReference>
<evidence type="ECO:0000313" key="2">
    <source>
        <dbReference type="Proteomes" id="UP001481413"/>
    </source>
</evidence>